<dbReference type="Gene3D" id="3.40.50.10810">
    <property type="entry name" value="Tandem AAA-ATPase domain"/>
    <property type="match status" value="1"/>
</dbReference>
<accession>A0A8H3KYP5</accession>
<feature type="compositionally biased region" description="Low complexity" evidence="7">
    <location>
        <begin position="516"/>
        <end position="525"/>
    </location>
</feature>
<evidence type="ECO:0000256" key="5">
    <source>
        <dbReference type="ARBA" id="ARBA00022840"/>
    </source>
</evidence>
<dbReference type="SUPFAM" id="SSF57850">
    <property type="entry name" value="RING/U-box"/>
    <property type="match status" value="1"/>
</dbReference>
<dbReference type="GO" id="GO:0016787">
    <property type="term" value="F:hydrolase activity"/>
    <property type="evidence" value="ECO:0007669"/>
    <property type="project" value="UniProtKB-KW"/>
</dbReference>
<evidence type="ECO:0000256" key="7">
    <source>
        <dbReference type="SAM" id="MobiDB-lite"/>
    </source>
</evidence>
<dbReference type="PROSITE" id="PS51192">
    <property type="entry name" value="HELICASE_ATP_BIND_1"/>
    <property type="match status" value="1"/>
</dbReference>
<keyword evidence="2" id="KW-0547">Nucleotide-binding</keyword>
<evidence type="ECO:0000259" key="9">
    <source>
        <dbReference type="PROSITE" id="PS51192"/>
    </source>
</evidence>
<dbReference type="Pfam" id="PF00176">
    <property type="entry name" value="SNF2-rel_dom"/>
    <property type="match status" value="1"/>
</dbReference>
<dbReference type="PANTHER" id="PTHR45626">
    <property type="entry name" value="TRANSCRIPTION TERMINATION FACTOR 2-RELATED"/>
    <property type="match status" value="1"/>
</dbReference>
<evidence type="ECO:0000256" key="2">
    <source>
        <dbReference type="ARBA" id="ARBA00022741"/>
    </source>
</evidence>
<name>A0A8H3KYP5_9GLOM</name>
<feature type="compositionally biased region" description="Acidic residues" evidence="7">
    <location>
        <begin position="551"/>
        <end position="563"/>
    </location>
</feature>
<dbReference type="InterPro" id="IPR038718">
    <property type="entry name" value="SNF2-like_sf"/>
</dbReference>
<feature type="domain" description="Helicase ATP-binding" evidence="9">
    <location>
        <begin position="703"/>
        <end position="872"/>
    </location>
</feature>
<evidence type="ECO:0000259" key="8">
    <source>
        <dbReference type="PROSITE" id="PS50089"/>
    </source>
</evidence>
<dbReference type="InterPro" id="IPR013083">
    <property type="entry name" value="Znf_RING/FYVE/PHD"/>
</dbReference>
<evidence type="ECO:0000256" key="6">
    <source>
        <dbReference type="PROSITE-ProRule" id="PRU00175"/>
    </source>
</evidence>
<dbReference type="GO" id="GO:0005634">
    <property type="term" value="C:nucleus"/>
    <property type="evidence" value="ECO:0007669"/>
    <property type="project" value="TreeGrafter"/>
</dbReference>
<dbReference type="GO" id="GO:0006281">
    <property type="term" value="P:DNA repair"/>
    <property type="evidence" value="ECO:0007669"/>
    <property type="project" value="TreeGrafter"/>
</dbReference>
<organism evidence="11 12">
    <name type="scientific">Rhizophagus clarus</name>
    <dbReference type="NCBI Taxonomy" id="94130"/>
    <lineage>
        <taxon>Eukaryota</taxon>
        <taxon>Fungi</taxon>
        <taxon>Fungi incertae sedis</taxon>
        <taxon>Mucoromycota</taxon>
        <taxon>Glomeromycotina</taxon>
        <taxon>Glomeromycetes</taxon>
        <taxon>Glomerales</taxon>
        <taxon>Glomeraceae</taxon>
        <taxon>Rhizophagus</taxon>
    </lineage>
</organism>
<keyword evidence="4 11" id="KW-0347">Helicase</keyword>
<keyword evidence="3" id="KW-0378">Hydrolase</keyword>
<evidence type="ECO:0000313" key="11">
    <source>
        <dbReference type="EMBL" id="GES75797.1"/>
    </source>
</evidence>
<feature type="domain" description="RING-type" evidence="8">
    <location>
        <begin position="1017"/>
        <end position="1056"/>
    </location>
</feature>
<dbReference type="GO" id="GO:0008270">
    <property type="term" value="F:zinc ion binding"/>
    <property type="evidence" value="ECO:0007669"/>
    <property type="project" value="UniProtKB-KW"/>
</dbReference>
<dbReference type="SMART" id="SM00490">
    <property type="entry name" value="HELICc"/>
    <property type="match status" value="1"/>
</dbReference>
<dbReference type="Gene3D" id="3.40.50.300">
    <property type="entry name" value="P-loop containing nucleotide triphosphate hydrolases"/>
    <property type="match status" value="1"/>
</dbReference>
<gene>
    <name evidence="11" type="ORF">RCL2_000320700</name>
</gene>
<dbReference type="Gene3D" id="3.30.40.10">
    <property type="entry name" value="Zinc/RING finger domain, C3HC4 (zinc finger)"/>
    <property type="match status" value="1"/>
</dbReference>
<dbReference type="InterPro" id="IPR014001">
    <property type="entry name" value="Helicase_ATP-bd"/>
</dbReference>
<dbReference type="InterPro" id="IPR049730">
    <property type="entry name" value="SNF2/RAD54-like_C"/>
</dbReference>
<evidence type="ECO:0000256" key="1">
    <source>
        <dbReference type="ARBA" id="ARBA00007025"/>
    </source>
</evidence>
<dbReference type="EMBL" id="BLAL01000017">
    <property type="protein sequence ID" value="GES75797.1"/>
    <property type="molecule type" value="Genomic_DNA"/>
</dbReference>
<dbReference type="InterPro" id="IPR027417">
    <property type="entry name" value="P-loop_NTPase"/>
</dbReference>
<evidence type="ECO:0000256" key="3">
    <source>
        <dbReference type="ARBA" id="ARBA00022801"/>
    </source>
</evidence>
<dbReference type="AlphaFoldDB" id="A0A8H3KYP5"/>
<dbReference type="OrthoDB" id="448448at2759"/>
<dbReference type="CDD" id="cd18793">
    <property type="entry name" value="SF2_C_SNF"/>
    <property type="match status" value="1"/>
</dbReference>
<keyword evidence="6" id="KW-0862">Zinc</keyword>
<protein>
    <submittedName>
        <fullName evidence="11">SNF2 family helicase, putative</fullName>
    </submittedName>
</protein>
<feature type="compositionally biased region" description="Basic and acidic residues" evidence="7">
    <location>
        <begin position="577"/>
        <end position="587"/>
    </location>
</feature>
<dbReference type="SUPFAM" id="SSF52540">
    <property type="entry name" value="P-loop containing nucleoside triphosphate hydrolases"/>
    <property type="match status" value="2"/>
</dbReference>
<evidence type="ECO:0000259" key="10">
    <source>
        <dbReference type="PROSITE" id="PS51194"/>
    </source>
</evidence>
<dbReference type="GO" id="GO:0004386">
    <property type="term" value="F:helicase activity"/>
    <property type="evidence" value="ECO:0007669"/>
    <property type="project" value="UniProtKB-KW"/>
</dbReference>
<comment type="similarity">
    <text evidence="1">Belongs to the SNF2/RAD54 helicase family.</text>
</comment>
<dbReference type="PROSITE" id="PS51194">
    <property type="entry name" value="HELICASE_CTER"/>
    <property type="match status" value="1"/>
</dbReference>
<feature type="domain" description="Helicase C-terminal" evidence="10">
    <location>
        <begin position="1087"/>
        <end position="1247"/>
    </location>
</feature>
<dbReference type="CDD" id="cd18008">
    <property type="entry name" value="DEXDc_SHPRH-like"/>
    <property type="match status" value="1"/>
</dbReference>
<dbReference type="GO" id="GO:0008094">
    <property type="term" value="F:ATP-dependent activity, acting on DNA"/>
    <property type="evidence" value="ECO:0007669"/>
    <property type="project" value="TreeGrafter"/>
</dbReference>
<dbReference type="SMART" id="SM00487">
    <property type="entry name" value="DEXDc"/>
    <property type="match status" value="1"/>
</dbReference>
<sequence length="1253" mass="142905">MSQPSPSFHPEDKSNSELPLENSPSLENDEQIATAGPSDEQIVTAGPSDEQIVTAGLSDEQIVTAGPLDEQIVTAGSSGEQIVMAGLSDEQIVTAGPLDEQIVTAGSSDEQIVMAGSSRKRKDEKPIESKEAKKVKLISVGNLKEKDTIEILSEDHYEVQQFLENIPANTLKDGLVALKTMSGSNCKKIILNIDEQKLTAVLPSGSLDIKPTFYMADQRFIETEESRFLDNPYILRRLPAEDNSNNNTTIGINLLYKEKAANDENLKEDILAVAWLIYHLKTVQDRLPINPPMMQPNYDNKKYIQNLQEYYDNYLEKGMEFDGSKIKGAISLTKNIDDDHNSRINFLDKIDDGNMSLLIEDMLTILDEIKSEDETSELSRRRNVRRYSYFHELYKKTLEAVASEPKSFGETNASKAKDILENFLKKAEEKLTQRQWRSYRTSAERMNKLWNICNKSFVIFDLVTGLTPNLFERLPSRKSAERWFIIIEKGIYYTQQEYRGIQKQQQEEKEVTDNDGGNSSNNSGNEGQGSGKGRGSGGRGSGRGRGRGKEEEEEEEGEEEEEEGIKLVTVKERKKHAAENHRPCHTGAADESRVAQFKIIYTGSSVVGLPKLQVIPKDFEIAKKVNLAPQSETEFLVNLLEAPQPETLITKLLPYQKQGLGWMLSNEHPKEPTIDEEVQFWIQKEDQTKKILYFNTLARFATITRPNLARGGILADDMGLGKTIQMIALIASKPAINLDSTYSKTTLIVAPLSVLENWIDQINKHVKKGSLSYYVFHGVDRINDPEFLKTYDIIITTYAILAQSNIEERSGLFAIKWLRVILDEGHIIRTQSTKQSIAVCNLDAERRWILTGTPIMNELNDIYSLIKFLKFTPFDSLEIWNSIFNNKTIKFKDGNNLRSLIKAVCLRRTKDMKFNGRPIVCLPPINFYTHKIKFKTDEKKIYDNMESNIKEQFRSWKESRNGDLKYNYVTFLEMLLRLRQICNHTELCKRQINDADSNMNDERLAALKISVSNNKSCYMCSKPLTTPTITPCKHIFDKDCIKISFGDEPFSCPICQNSVNMNQLIELTTIQIEEEIRNLDDFKISSKIEALLKFLNQNNDKSVVFSQWTSFLDLIEIAFKDANVKFVRFDGKMSRNQREETVNNFNNDPEIKVLLISLKCGSLGLNLTVANQCFLMDPWWNPSIEDQAIDRIYRIGQTRPVSVFRFFIENTIEDRVFELQKKKRGLIFQAFDEQRSENLNIVDEALQILLGSS</sequence>
<keyword evidence="6" id="KW-0863">Zinc-finger</keyword>
<feature type="region of interest" description="Disordered" evidence="7">
    <location>
        <begin position="503"/>
        <end position="587"/>
    </location>
</feature>
<dbReference type="GO" id="GO:0005524">
    <property type="term" value="F:ATP binding"/>
    <property type="evidence" value="ECO:0007669"/>
    <property type="project" value="UniProtKB-KW"/>
</dbReference>
<dbReference type="InterPro" id="IPR050628">
    <property type="entry name" value="SNF2_RAD54_helicase_TF"/>
</dbReference>
<dbReference type="Proteomes" id="UP000615446">
    <property type="component" value="Unassembled WGS sequence"/>
</dbReference>
<dbReference type="Pfam" id="PF00271">
    <property type="entry name" value="Helicase_C"/>
    <property type="match status" value="1"/>
</dbReference>
<dbReference type="InterPro" id="IPR001650">
    <property type="entry name" value="Helicase_C-like"/>
</dbReference>
<feature type="compositionally biased region" description="Gly residues" evidence="7">
    <location>
        <begin position="526"/>
        <end position="543"/>
    </location>
</feature>
<keyword evidence="5" id="KW-0067">ATP-binding</keyword>
<dbReference type="SMART" id="SM00184">
    <property type="entry name" value="RING"/>
    <property type="match status" value="1"/>
</dbReference>
<dbReference type="PANTHER" id="PTHR45626:SF17">
    <property type="entry name" value="HELICASE-LIKE TRANSCRIPTION FACTOR"/>
    <property type="match status" value="1"/>
</dbReference>
<proteinExistence type="inferred from homology"/>
<evidence type="ECO:0000256" key="4">
    <source>
        <dbReference type="ARBA" id="ARBA00022806"/>
    </source>
</evidence>
<reference evidence="11" key="1">
    <citation type="submission" date="2019-10" db="EMBL/GenBank/DDBJ databases">
        <title>Conservation and host-specific expression of non-tandemly repeated heterogenous ribosome RNA gene in arbuscular mycorrhizal fungi.</title>
        <authorList>
            <person name="Maeda T."/>
            <person name="Kobayashi Y."/>
            <person name="Nakagawa T."/>
            <person name="Ezawa T."/>
            <person name="Yamaguchi K."/>
            <person name="Bino T."/>
            <person name="Nishimoto Y."/>
            <person name="Shigenobu S."/>
            <person name="Kawaguchi M."/>
        </authorList>
    </citation>
    <scope>NUCLEOTIDE SEQUENCE</scope>
    <source>
        <strain evidence="11">HR1</strain>
    </source>
</reference>
<feature type="region of interest" description="Disordered" evidence="7">
    <location>
        <begin position="1"/>
        <end position="49"/>
    </location>
</feature>
<dbReference type="InterPro" id="IPR000330">
    <property type="entry name" value="SNF2_N"/>
</dbReference>
<dbReference type="InterPro" id="IPR001841">
    <property type="entry name" value="Znf_RING"/>
</dbReference>
<comment type="caution">
    <text evidence="11">The sequence shown here is derived from an EMBL/GenBank/DDBJ whole genome shotgun (WGS) entry which is preliminary data.</text>
</comment>
<evidence type="ECO:0000313" key="12">
    <source>
        <dbReference type="Proteomes" id="UP000615446"/>
    </source>
</evidence>
<keyword evidence="6" id="KW-0479">Metal-binding</keyword>
<dbReference type="PROSITE" id="PS50089">
    <property type="entry name" value="ZF_RING_2"/>
    <property type="match status" value="1"/>
</dbReference>